<protein>
    <recommendedName>
        <fullName evidence="24">E3 SUMO-protein ligase RanBP2</fullName>
    </recommendedName>
    <alternativeName>
        <fullName evidence="25">Ran-binding protein 2</fullName>
    </alternativeName>
</protein>
<evidence type="ECO:0000256" key="16">
    <source>
        <dbReference type="ARBA" id="ARBA00022927"/>
    </source>
</evidence>
<keyword evidence="18" id="KW-0906">Nuclear pore complex</keyword>
<evidence type="ECO:0000313" key="33">
    <source>
        <dbReference type="EMBL" id="GCC24574.1"/>
    </source>
</evidence>
<keyword evidence="15" id="KW-0694">RNA-binding</keyword>
<dbReference type="SMART" id="SM00160">
    <property type="entry name" value="RanBD"/>
    <property type="match status" value="4"/>
</dbReference>
<dbReference type="Gene3D" id="4.10.1060.10">
    <property type="entry name" value="Zinc finger, RanBP2-type"/>
    <property type="match status" value="6"/>
</dbReference>
<dbReference type="SUPFAM" id="SSF50729">
    <property type="entry name" value="PH domain-like"/>
    <property type="match status" value="4"/>
</dbReference>
<proteinExistence type="inferred from homology"/>
<dbReference type="Pfam" id="PF00515">
    <property type="entry name" value="TPR_1"/>
    <property type="match status" value="1"/>
</dbReference>
<dbReference type="GO" id="GO:0051168">
    <property type="term" value="P:nuclear export"/>
    <property type="evidence" value="ECO:0007669"/>
    <property type="project" value="UniProtKB-ARBA"/>
</dbReference>
<dbReference type="FunFam" id="4.10.1060.10:FF:000003">
    <property type="entry name" value="E3 SUMO-protein ligase RanBP2"/>
    <property type="match status" value="4"/>
</dbReference>
<dbReference type="GO" id="GO:0005737">
    <property type="term" value="C:cytoplasm"/>
    <property type="evidence" value="ECO:0007669"/>
    <property type="project" value="TreeGrafter"/>
</dbReference>
<feature type="domain" description="RanBD1" evidence="31">
    <location>
        <begin position="1923"/>
        <end position="2059"/>
    </location>
</feature>
<dbReference type="InterPro" id="IPR011993">
    <property type="entry name" value="PH-like_dom_sf"/>
</dbReference>
<feature type="domain" description="PPIase cyclophilin-type" evidence="30">
    <location>
        <begin position="3027"/>
        <end position="3183"/>
    </location>
</feature>
<dbReference type="Proteomes" id="UP000287033">
    <property type="component" value="Unassembled WGS sequence"/>
</dbReference>
<dbReference type="InterPro" id="IPR001876">
    <property type="entry name" value="Znf_RanBP2"/>
</dbReference>
<evidence type="ECO:0000256" key="10">
    <source>
        <dbReference type="ARBA" id="ARBA00022771"/>
    </source>
</evidence>
<comment type="subcellular location">
    <subcellularLocation>
        <location evidence="1">Nucleus membrane</location>
    </subcellularLocation>
    <subcellularLocation>
        <location evidence="2">Nucleus</location>
        <location evidence="2">Nuclear pore complex</location>
    </subcellularLocation>
</comment>
<evidence type="ECO:0000256" key="17">
    <source>
        <dbReference type="ARBA" id="ARBA00022990"/>
    </source>
</evidence>
<dbReference type="GO" id="GO:0005096">
    <property type="term" value="F:GTPase activator activity"/>
    <property type="evidence" value="ECO:0007669"/>
    <property type="project" value="TreeGrafter"/>
</dbReference>
<dbReference type="PROSITE" id="PS01358">
    <property type="entry name" value="ZF_RANBP2_1"/>
    <property type="match status" value="6"/>
</dbReference>
<dbReference type="EMBL" id="BEZZ01000061">
    <property type="protein sequence ID" value="GCC24574.1"/>
    <property type="molecule type" value="Genomic_DNA"/>
</dbReference>
<reference evidence="33 34" key="1">
    <citation type="journal article" date="2018" name="Nat. Ecol. Evol.">
        <title>Shark genomes provide insights into elasmobranch evolution and the origin of vertebrates.</title>
        <authorList>
            <person name="Hara Y"/>
            <person name="Yamaguchi K"/>
            <person name="Onimaru K"/>
            <person name="Kadota M"/>
            <person name="Koyanagi M"/>
            <person name="Keeley SD"/>
            <person name="Tatsumi K"/>
            <person name="Tanaka K"/>
            <person name="Motone F"/>
            <person name="Kageyama Y"/>
            <person name="Nozu R"/>
            <person name="Adachi N"/>
            <person name="Nishimura O"/>
            <person name="Nakagawa R"/>
            <person name="Tanegashima C"/>
            <person name="Kiyatake I"/>
            <person name="Matsumoto R"/>
            <person name="Murakumo K"/>
            <person name="Nishida K"/>
            <person name="Terakita A"/>
            <person name="Kuratani S"/>
            <person name="Sato K"/>
            <person name="Hyodo S Kuraku.S."/>
        </authorList>
    </citation>
    <scope>NUCLEOTIDE SEQUENCE [LARGE SCALE GENOMIC DNA]</scope>
</reference>
<dbReference type="PROSITE" id="PS50196">
    <property type="entry name" value="RANBD1"/>
    <property type="match status" value="4"/>
</dbReference>
<dbReference type="GO" id="GO:0003723">
    <property type="term" value="F:RNA binding"/>
    <property type="evidence" value="ECO:0007669"/>
    <property type="project" value="UniProtKB-KW"/>
</dbReference>
<sequence length="3185" mass="355337">MMRSKADVDRYIASVQGVTPLSPREKSLKGFLFAKLYYEAKEYELAKRQISAYITVQERDPKAHKLLGQIYESEGNIEKAIGCYKRVVELNPVQKDMILKVAALLCSNGDLLDGRAEYWVEKAAKHFPDNGVVYKLKEKLLSTKGQLDHSQLFELIQSELHSRPNDPHANIRLVEFYCSVGKLEEAVNFCISTEKKRTLCKCLEWYTCMVQTLKNYISLSNISSDDKNKWRFLQKELLLASSNLMFLTLSARNIQDVVNALMSFDYTMHIAKSYLTAAMDDLSATFTEMRGHLYLHAGTLLLKMAQQNAIQWKAVVDLAALCYLIAYQVPRPRLKCVKAEDTNQEMINWLASDRQSQSGHMLISLMSGKSDFYKEVVETFANKSGQAALIETLFGSRISVERSFLANDDIRNVTEEHPDRNELIKWDDASVKLHGGNLQHLAWLGLHQFSMEQLPMVRNWLKQLFPRLPQETSRLETNAPETICILDLEVFLLGVIYSCHTQLQDKSDLHYSMHQPKCMPLPISKLLYTDRQRAWWDAVYSLVYKKAQPGTSAKLRLMIQRELGTLRALEKHGLQPALIIHWAESLINIGSGLDSYYDQKEYIGRSVYYWRKVLPLLHSVRKQRSIPEPIDPLFQHFRSKDIKVTEVEDYEKEVKNAFATLDVVDGKIDEAIAAFESIDNIVAHWNLALIFHRRSEEYENSNEMASDEQEQCKNCLLSSKEYLRKVLNEAESNIAAIHSLPVSIDTVKEMLELVNQHLQEYDGDVLDHGEEINDSSQTAENGTSVESLQVKHLTPSPTKLTPSPTKSYKWSPKTPPRWAEDQKHLLQMLCQQVEQLKDEVRELKLNNSNTTESPHPRWHTDSYGADTHSESYQSVHNFQGAPLTVSTSGPSVFYNQSPAYNSQYLLGTAANVTPNKPPAYGMGRVPPQQSMYGYQQQTHTPPVQTKAPCMYSQDMYRTQLRFESPATGLLSPFGEDYYSHNVPPTNTNPPLPEPGYFTKPSVRVQMTKPTEMKGIEFGKPNQQMQHETTKGSLGTALMHSTPATAFKFNSNFKNNEGDFTFSPPQLKTQPPPSSSSDSLLGILTAGRCIKSDQIMGRMFTQEAMPSRGNLFSLKGQDSFDDSSVQKQNKNSFNNILSNQTFGFKDAGDIIGMSAADKIGESDGDSVPDEDGPHFDPVIPLPDKVDVKTGEEDEEVLFSNRAKLFRFDTETKEWKERGIGYVKLLQHRASGKIRLLMRRDQVLKICANHYITADMKLKPNAGSDKSWVWCALDYSDEKPKHEQLAVRFKTADEAALFKTKFEEAQNLVNGQKLKSSSPPSQEKKTGIKIKTEDMQLGAIKSTTEQSGFGAQFARKDGEWDCSSCLIRNFAAASVCAACQNPKIITGNNGFPSIYRNSEQNGSEVGATEKIATAFTKTIGFGDRFPKDAQWNCSACFLQNEANSSNCVACQAPNSTENGIGSTTQASASFPFSAQKDTTKPSTPASFGPLFGKMDGQWDCIACNVRNEVTAQKCASCQALCPSCKDSGVTFNQPVTTFKFGLDSVSAKTPKGFDAFHRKEGQWDCETCLVRNEPNVAKCVACQMPKPAGNVIVAPMSQSASAFKYGEKACAPAQAGFGEMFAKKEGQWDCTTCLVRNEPNVAKCVACQMPKPASNVIVAPMSQSASAFKYGEKACAPAQAGFGGLFAKKEGQWDCTTCLVRNEPNVTKCIACQALNPNSKTADISTAAASFGLANAYSKSDPPESGFKLNFPACGFKFGHSDNSSTDVGASSCQPSRPFSSTAFTFSSNTGGGFKFGLSDTSKDSIDKGNQPMQEGSAALFLKSFAEQQKERERMNSKSGADTNQASETPNQSDDFFLGKNSNIATFADLAKTADKEFQFGHKDPNFKGFEGVGQQLFSSCTTIATSAENEDDELYKTEEGDNIHFDPVVPLPEKAELITGEEDETVLYSQRVKLFRFDTETSQWKERGVGNLKVLQNKANGRLRILMRREQVFKVCANHWITTTMNLKPLMGSDRAWMWLASDFSDGEAKPEQLAAKFKTPELAEDFKEKFEEFQRLLLDIPLQTPHKLLDNGRTARLIQKAEEMKSGLKDLKHFLKDESGRLNDEGNLVMNSASESNNVSGLVIKPHSESTGPTLEWDNYDLREEALDTSVSSTAYGTPDTSSPVKKNLFRFGDSTTGFNFSFQPSLSPLRSPKLNHSGLSVGTDEDSEFGQEEEKDVQHFEPVIPMPDLIDVLTGEENEQIIFCHRAKLYRYDKEVSQWKERGIGDLKILQNYDSKKVRIVMRRDQVLKICANHWLTPEIKIEPMKGTEKAFIWSVMDFADDVAKLEQLAVRFKQQDIANSFRELFEEAKKAQVQGTLVTPLSSRGNTPRESPCGKIAISLLEETIKESTEQTNACVASPNSVLKSQSTLLTETPSYTSISPPKFVFGSDSVKSIFSNEQERPFAFGGSAAGSLFGFSFKSTDSALKDPIQTGSSVVKNKLQEVTSGGFDFRKAAASLSKSTTTSLLPSSTTAESTVTTFATKDKPRPTAFKMPQSVGDEDVQIVFVLTPTPEQAALAKQLQLPQTFFCYKNKPDYFSDDDEDDEDYETAVKKLHGKLYEDKQEQQKTPKTGEVFRTGKNFDPGESKEQLCPNEPEDFSDAGTSLQLTDRKLHAEEQKKHKSCVTDSSGDNPVEDGDKDCILVWEKVPTPDEKSKAEKLLLPSTFFCGINSDTEEEKDDDDFEIEVRKIKESQIAQEGIISSSTCVDSAFQLNEPTTAQVNVSEAEADSTTQFELKEFSADDSRPIDLTTKKEMEPDSTTEVNGIFGFGNTKTVSFADLAAQSTEGYAFAPKEANFTWANAGTAVFTSVVSRSPCEEDDGTDVVSSNDIHFEPIVSLPEVNTKSGEEDEEIIFKERCKLYRWDRDISQWKERGVGDLKILYHSQKRCYRILMRREQVLKVCANHVITEEMELKPLNTSNNAFIWTAADYTDGEAKVEQLAVRFKTPELAAAYKKKFEECRDASSQLQKSEESQVLALSSSSNPVVYFDVSADKESMGRITMELLSNEVPRTAENFRALCTGEHGFGFKNSLFHRVIPEFVCQGGDITSFDGSGGKSIYGETFDDENFIIQHSCPGLLSMANRGQNTNNSQFFITLKEAKHLNMKHVAFGYVKEGMDVVRKIETFGSKSGTTSRIIMITDCGQIN</sequence>
<dbReference type="InterPro" id="IPR022011">
    <property type="entry name" value="IR1-M"/>
</dbReference>
<evidence type="ECO:0000256" key="7">
    <source>
        <dbReference type="ARBA" id="ARBA00022679"/>
    </source>
</evidence>
<comment type="pathway">
    <text evidence="22">Protein modification.</text>
</comment>
<keyword evidence="28" id="KW-0175">Coiled coil</keyword>
<dbReference type="GO" id="GO:0003755">
    <property type="term" value="F:peptidyl-prolyl cis-trans isomerase activity"/>
    <property type="evidence" value="ECO:0007669"/>
    <property type="project" value="InterPro"/>
</dbReference>
<dbReference type="GO" id="GO:0006457">
    <property type="term" value="P:protein folding"/>
    <property type="evidence" value="ECO:0007669"/>
    <property type="project" value="InterPro"/>
</dbReference>
<dbReference type="InterPro" id="IPR020892">
    <property type="entry name" value="Cyclophilin-type_PPIase_CS"/>
</dbReference>
<feature type="domain" description="RanBP2-type" evidence="32">
    <location>
        <begin position="1492"/>
        <end position="1521"/>
    </location>
</feature>
<dbReference type="Pfam" id="PF12185">
    <property type="entry name" value="IR1-M"/>
    <property type="match status" value="2"/>
</dbReference>
<evidence type="ECO:0000256" key="29">
    <source>
        <dbReference type="SAM" id="MobiDB-lite"/>
    </source>
</evidence>
<dbReference type="InterPro" id="IPR002130">
    <property type="entry name" value="Cyclophilin-type_PPIase_dom"/>
</dbReference>
<feature type="region of interest" description="Disordered" evidence="29">
    <location>
        <begin position="2602"/>
        <end position="2642"/>
    </location>
</feature>
<evidence type="ECO:0000256" key="21">
    <source>
        <dbReference type="ARBA" id="ARBA00023242"/>
    </source>
</evidence>
<dbReference type="InterPro" id="IPR045255">
    <property type="entry name" value="RanBP1-like"/>
</dbReference>
<dbReference type="Pfam" id="PF00638">
    <property type="entry name" value="Ran_BP1"/>
    <property type="match status" value="4"/>
</dbReference>
<dbReference type="SMART" id="SM00028">
    <property type="entry name" value="TPR"/>
    <property type="match status" value="1"/>
</dbReference>
<gene>
    <name evidence="33" type="ORF">chiPu_0002976</name>
</gene>
<evidence type="ECO:0000256" key="4">
    <source>
        <dbReference type="ARBA" id="ARBA00022481"/>
    </source>
</evidence>
<dbReference type="PROSITE" id="PS50005">
    <property type="entry name" value="TPR"/>
    <property type="match status" value="1"/>
</dbReference>
<dbReference type="GO" id="GO:0019789">
    <property type="term" value="F:SUMO transferase activity"/>
    <property type="evidence" value="ECO:0007669"/>
    <property type="project" value="UniProtKB-ARBA"/>
</dbReference>
<evidence type="ECO:0000259" key="31">
    <source>
        <dbReference type="PROSITE" id="PS50196"/>
    </source>
</evidence>
<keyword evidence="16" id="KW-0653">Protein transport</keyword>
<keyword evidence="11" id="KW-0833">Ubl conjugation pathway</keyword>
<keyword evidence="12" id="KW-0509">mRNA transport</keyword>
<dbReference type="STRING" id="137246.A0A401S2F5"/>
<keyword evidence="18" id="KW-0811">Translocation</keyword>
<evidence type="ECO:0000256" key="23">
    <source>
        <dbReference type="ARBA" id="ARBA00061164"/>
    </source>
</evidence>
<keyword evidence="21" id="KW-0539">Nucleus</keyword>
<evidence type="ECO:0000313" key="34">
    <source>
        <dbReference type="Proteomes" id="UP000287033"/>
    </source>
</evidence>
<comment type="caution">
    <text evidence="33">The sequence shown here is derived from an EMBL/GenBank/DDBJ whole genome shotgun (WGS) entry which is preliminary data.</text>
</comment>
<dbReference type="InterPro" id="IPR029000">
    <property type="entry name" value="Cyclophilin-like_dom_sf"/>
</dbReference>
<keyword evidence="6" id="KW-0597">Phosphoprotein</keyword>
<dbReference type="Pfam" id="PF00641">
    <property type="entry name" value="Zn_ribbon_RanBP"/>
    <property type="match status" value="6"/>
</dbReference>
<feature type="compositionally biased region" description="Polar residues" evidence="29">
    <location>
        <begin position="1835"/>
        <end position="1853"/>
    </location>
</feature>
<name>A0A401S2F5_CHIPU</name>
<feature type="region of interest" description="Disordered" evidence="29">
    <location>
        <begin position="1057"/>
        <end position="1077"/>
    </location>
</feature>
<feature type="domain" description="RanBP2-type" evidence="32">
    <location>
        <begin position="1687"/>
        <end position="1716"/>
    </location>
</feature>
<dbReference type="Gene3D" id="2.40.100.10">
    <property type="entry name" value="Cyclophilin-like"/>
    <property type="match status" value="1"/>
</dbReference>
<keyword evidence="17" id="KW-0007">Acetylation</keyword>
<evidence type="ECO:0000256" key="3">
    <source>
        <dbReference type="ARBA" id="ARBA00022448"/>
    </source>
</evidence>
<organism evidence="33 34">
    <name type="scientific">Chiloscyllium punctatum</name>
    <name type="common">Brownbanded bambooshark</name>
    <name type="synonym">Hemiscyllium punctatum</name>
    <dbReference type="NCBI Taxonomy" id="137246"/>
    <lineage>
        <taxon>Eukaryota</taxon>
        <taxon>Metazoa</taxon>
        <taxon>Chordata</taxon>
        <taxon>Craniata</taxon>
        <taxon>Vertebrata</taxon>
        <taxon>Chondrichthyes</taxon>
        <taxon>Elasmobranchii</taxon>
        <taxon>Galeomorphii</taxon>
        <taxon>Galeoidea</taxon>
        <taxon>Orectolobiformes</taxon>
        <taxon>Hemiscylliidae</taxon>
        <taxon>Chiloscyllium</taxon>
    </lineage>
</organism>
<dbReference type="OrthoDB" id="2357150at2759"/>
<keyword evidence="20" id="KW-1015">Disulfide bond</keyword>
<keyword evidence="10 26" id="KW-0863">Zinc-finger</keyword>
<dbReference type="SUPFAM" id="SSF50891">
    <property type="entry name" value="Cyclophilin-like"/>
    <property type="match status" value="1"/>
</dbReference>
<dbReference type="OMA" id="RCIGNHG"/>
<evidence type="ECO:0000256" key="9">
    <source>
        <dbReference type="ARBA" id="ARBA00022737"/>
    </source>
</evidence>
<dbReference type="PRINTS" id="PR00153">
    <property type="entry name" value="CSAPPISMRASE"/>
</dbReference>
<feature type="domain" description="RanBD1" evidence="31">
    <location>
        <begin position="2220"/>
        <end position="2356"/>
    </location>
</feature>
<dbReference type="InterPro" id="IPR019734">
    <property type="entry name" value="TPR_rpt"/>
</dbReference>
<evidence type="ECO:0000256" key="11">
    <source>
        <dbReference type="ARBA" id="ARBA00022786"/>
    </source>
</evidence>
<evidence type="ECO:0000256" key="22">
    <source>
        <dbReference type="ARBA" id="ARBA00043952"/>
    </source>
</evidence>
<feature type="domain" description="RanBP2-type" evidence="32">
    <location>
        <begin position="1622"/>
        <end position="1651"/>
    </location>
</feature>
<feature type="compositionally biased region" description="Low complexity" evidence="29">
    <location>
        <begin position="793"/>
        <end position="807"/>
    </location>
</feature>
<feature type="domain" description="RanBP2-type" evidence="32">
    <location>
        <begin position="1557"/>
        <end position="1586"/>
    </location>
</feature>
<dbReference type="SUPFAM" id="SSF48452">
    <property type="entry name" value="TPR-like"/>
    <property type="match status" value="1"/>
</dbReference>
<feature type="compositionally biased region" description="Polar residues" evidence="29">
    <location>
        <begin position="774"/>
        <end position="787"/>
    </location>
</feature>
<dbReference type="FunFam" id="1.25.40.10:FF:000114">
    <property type="entry name" value="E3 SUMO-protein ligase RanBP2 isoform X1"/>
    <property type="match status" value="1"/>
</dbReference>
<evidence type="ECO:0000256" key="14">
    <source>
        <dbReference type="ARBA" id="ARBA00022843"/>
    </source>
</evidence>
<dbReference type="Gene3D" id="1.25.40.10">
    <property type="entry name" value="Tetratricopeptide repeat domain"/>
    <property type="match status" value="1"/>
</dbReference>
<dbReference type="GO" id="GO:0031965">
    <property type="term" value="C:nuclear membrane"/>
    <property type="evidence" value="ECO:0007669"/>
    <property type="project" value="UniProtKB-SubCell"/>
</dbReference>
<evidence type="ECO:0000256" key="1">
    <source>
        <dbReference type="ARBA" id="ARBA00004126"/>
    </source>
</evidence>
<evidence type="ECO:0000256" key="25">
    <source>
        <dbReference type="ARBA" id="ARBA00081161"/>
    </source>
</evidence>
<evidence type="ECO:0000256" key="19">
    <source>
        <dbReference type="ARBA" id="ARBA00023136"/>
    </source>
</evidence>
<comment type="similarity">
    <text evidence="23">Belongs to the RanBP2 E3 ligase family.</text>
</comment>
<keyword evidence="7" id="KW-0808">Transferase</keyword>
<keyword evidence="8" id="KW-0479">Metal-binding</keyword>
<evidence type="ECO:0000256" key="13">
    <source>
        <dbReference type="ARBA" id="ARBA00022833"/>
    </source>
</evidence>
<dbReference type="SUPFAM" id="SSF90209">
    <property type="entry name" value="Ran binding protein zinc finger-like"/>
    <property type="match status" value="5"/>
</dbReference>
<evidence type="ECO:0000256" key="6">
    <source>
        <dbReference type="ARBA" id="ARBA00022553"/>
    </source>
</evidence>
<evidence type="ECO:0000256" key="5">
    <source>
        <dbReference type="ARBA" id="ARBA00022499"/>
    </source>
</evidence>
<dbReference type="InterPro" id="IPR011990">
    <property type="entry name" value="TPR-like_helical_dom_sf"/>
</dbReference>
<dbReference type="GO" id="GO:0005643">
    <property type="term" value="C:nuclear pore"/>
    <property type="evidence" value="ECO:0007669"/>
    <property type="project" value="UniProtKB-SubCell"/>
</dbReference>
<evidence type="ECO:0000256" key="26">
    <source>
        <dbReference type="PROSITE-ProRule" id="PRU00322"/>
    </source>
</evidence>
<dbReference type="FunFam" id="2.40.100.10:FF:000020">
    <property type="entry name" value="E3 SUMO-protein ligase RanBP2"/>
    <property type="match status" value="1"/>
</dbReference>
<dbReference type="CDD" id="cd13176">
    <property type="entry name" value="RanBD_RanBP2-like"/>
    <property type="match status" value="1"/>
</dbReference>
<dbReference type="PANTHER" id="PTHR23138:SF87">
    <property type="entry name" value="E3 SUMO-PROTEIN LIGASE RANBP2"/>
    <property type="match status" value="1"/>
</dbReference>
<feature type="region of interest" description="Disordered" evidence="29">
    <location>
        <begin position="768"/>
        <end position="816"/>
    </location>
</feature>
<dbReference type="Gene3D" id="2.30.29.30">
    <property type="entry name" value="Pleckstrin-homology domain (PH domain)/Phosphotyrosine-binding domain (PTB)"/>
    <property type="match status" value="4"/>
</dbReference>
<keyword evidence="9" id="KW-0677">Repeat</keyword>
<feature type="coiled-coil region" evidence="28">
    <location>
        <begin position="819"/>
        <end position="853"/>
    </location>
</feature>
<dbReference type="PROSITE" id="PS50199">
    <property type="entry name" value="ZF_RANBP2_2"/>
    <property type="match status" value="6"/>
</dbReference>
<dbReference type="SMART" id="SM00547">
    <property type="entry name" value="ZnF_RBZ"/>
    <property type="match status" value="6"/>
</dbReference>
<keyword evidence="27" id="KW-0802">TPR repeat</keyword>
<evidence type="ECO:0000256" key="8">
    <source>
        <dbReference type="ARBA" id="ARBA00022723"/>
    </source>
</evidence>
<feature type="domain" description="RanBP2-type" evidence="32">
    <location>
        <begin position="1425"/>
        <end position="1454"/>
    </location>
</feature>
<keyword evidence="34" id="KW-1185">Reference proteome</keyword>
<accession>A0A401S2F5</accession>
<dbReference type="FunFam" id="2.30.29.30:FF:000018">
    <property type="entry name" value="E3 SUMO-protein ligase RanBP2"/>
    <property type="match status" value="4"/>
</dbReference>
<dbReference type="GO" id="GO:0051028">
    <property type="term" value="P:mRNA transport"/>
    <property type="evidence" value="ECO:0007669"/>
    <property type="project" value="UniProtKB-KW"/>
</dbReference>
<dbReference type="PANTHER" id="PTHR23138">
    <property type="entry name" value="RAN BINDING PROTEIN"/>
    <property type="match status" value="1"/>
</dbReference>
<evidence type="ECO:0000259" key="32">
    <source>
        <dbReference type="PROSITE" id="PS50199"/>
    </source>
</evidence>
<feature type="domain" description="RanBP2-type" evidence="32">
    <location>
        <begin position="1354"/>
        <end position="1383"/>
    </location>
</feature>
<feature type="domain" description="RanBD1" evidence="31">
    <location>
        <begin position="1173"/>
        <end position="1304"/>
    </location>
</feature>
<dbReference type="GO" id="GO:0015031">
    <property type="term" value="P:protein transport"/>
    <property type="evidence" value="ECO:0007669"/>
    <property type="project" value="UniProtKB-KW"/>
</dbReference>
<evidence type="ECO:0000259" key="30">
    <source>
        <dbReference type="PROSITE" id="PS50072"/>
    </source>
</evidence>
<feature type="region of interest" description="Disordered" evidence="29">
    <location>
        <begin position="1159"/>
        <end position="1183"/>
    </location>
</feature>
<feature type="domain" description="RanBD1" evidence="31">
    <location>
        <begin position="2871"/>
        <end position="3006"/>
    </location>
</feature>
<feature type="region of interest" description="Disordered" evidence="29">
    <location>
        <begin position="1827"/>
        <end position="1853"/>
    </location>
</feature>
<dbReference type="Pfam" id="PF00160">
    <property type="entry name" value="Pro_isomerase"/>
    <property type="match status" value="1"/>
</dbReference>
<dbReference type="PROSITE" id="PS50072">
    <property type="entry name" value="CSA_PPIASE_2"/>
    <property type="match status" value="1"/>
</dbReference>
<dbReference type="GO" id="GO:0008270">
    <property type="term" value="F:zinc ion binding"/>
    <property type="evidence" value="ECO:0007669"/>
    <property type="project" value="UniProtKB-KW"/>
</dbReference>
<evidence type="ECO:0000256" key="24">
    <source>
        <dbReference type="ARBA" id="ARBA00070141"/>
    </source>
</evidence>
<evidence type="ECO:0000256" key="28">
    <source>
        <dbReference type="SAM" id="Coils"/>
    </source>
</evidence>
<evidence type="ECO:0000256" key="15">
    <source>
        <dbReference type="ARBA" id="ARBA00022884"/>
    </source>
</evidence>
<evidence type="ECO:0000256" key="2">
    <source>
        <dbReference type="ARBA" id="ARBA00004567"/>
    </source>
</evidence>
<keyword evidence="19" id="KW-0472">Membrane</keyword>
<evidence type="ECO:0000256" key="18">
    <source>
        <dbReference type="ARBA" id="ARBA00023132"/>
    </source>
</evidence>
<dbReference type="InterPro" id="IPR036443">
    <property type="entry name" value="Znf_RanBP2_sf"/>
</dbReference>
<evidence type="ECO:0000256" key="27">
    <source>
        <dbReference type="PROSITE-ProRule" id="PRU00339"/>
    </source>
</evidence>
<dbReference type="InterPro" id="IPR000156">
    <property type="entry name" value="Ran_bind_dom"/>
</dbReference>
<feature type="repeat" description="TPR" evidence="27">
    <location>
        <begin position="61"/>
        <end position="94"/>
    </location>
</feature>
<evidence type="ECO:0000256" key="12">
    <source>
        <dbReference type="ARBA" id="ARBA00022816"/>
    </source>
</evidence>
<dbReference type="PROSITE" id="PS50293">
    <property type="entry name" value="TPR_REGION"/>
    <property type="match status" value="1"/>
</dbReference>
<keyword evidence="14" id="KW-0832">Ubl conjugation</keyword>
<dbReference type="PROSITE" id="PS00170">
    <property type="entry name" value="CSA_PPIASE_1"/>
    <property type="match status" value="1"/>
</dbReference>
<keyword evidence="4" id="KW-0488">Methylation</keyword>
<keyword evidence="5" id="KW-1017">Isopeptide bond</keyword>
<keyword evidence="13" id="KW-0862">Zinc</keyword>
<keyword evidence="3" id="KW-0813">Transport</keyword>
<evidence type="ECO:0000256" key="20">
    <source>
        <dbReference type="ARBA" id="ARBA00023157"/>
    </source>
</evidence>